<comment type="caution">
    <text evidence="1">The sequence shown here is derived from an EMBL/GenBank/DDBJ whole genome shotgun (WGS) entry which is preliminary data.</text>
</comment>
<dbReference type="EMBL" id="VSSQ01035756">
    <property type="protein sequence ID" value="MPM88065.1"/>
    <property type="molecule type" value="Genomic_DNA"/>
</dbReference>
<accession>A0A645DFR5</accession>
<gene>
    <name evidence="1" type="ORF">SDC9_135166</name>
</gene>
<reference evidence="1" key="1">
    <citation type="submission" date="2019-08" db="EMBL/GenBank/DDBJ databases">
        <authorList>
            <person name="Kucharzyk K."/>
            <person name="Murdoch R.W."/>
            <person name="Higgins S."/>
            <person name="Loffler F."/>
        </authorList>
    </citation>
    <scope>NUCLEOTIDE SEQUENCE</scope>
</reference>
<dbReference type="AlphaFoldDB" id="A0A645DFR5"/>
<sequence>MNDTRDCFRNLITQGFGLKDHLMPLMIDIAFRIADIDCQRYRSGSFNLKTDCLSRIEQRRKTWLIPRIINITRQIVSIFINKTILIQFRVQNQLSILIKHFQIASAKAIGRIRKPEIIGRHQRQVSLLLQTES</sequence>
<name>A0A645DFR5_9ZZZZ</name>
<proteinExistence type="predicted"/>
<protein>
    <submittedName>
        <fullName evidence="1">Uncharacterized protein</fullName>
    </submittedName>
</protein>
<organism evidence="1">
    <name type="scientific">bioreactor metagenome</name>
    <dbReference type="NCBI Taxonomy" id="1076179"/>
    <lineage>
        <taxon>unclassified sequences</taxon>
        <taxon>metagenomes</taxon>
        <taxon>ecological metagenomes</taxon>
    </lineage>
</organism>
<evidence type="ECO:0000313" key="1">
    <source>
        <dbReference type="EMBL" id="MPM88065.1"/>
    </source>
</evidence>